<keyword evidence="7" id="KW-0820">tRNA-binding</keyword>
<evidence type="ECO:0000313" key="10">
    <source>
        <dbReference type="EMBL" id="MFC5638260.1"/>
    </source>
</evidence>
<dbReference type="Pfam" id="PF00416">
    <property type="entry name" value="Ribosomal_S13"/>
    <property type="match status" value="1"/>
</dbReference>
<dbReference type="InterPro" id="IPR019980">
    <property type="entry name" value="Ribosomal_uS13_bac-type"/>
</dbReference>
<dbReference type="Proteomes" id="UP001596154">
    <property type="component" value="Unassembled WGS sequence"/>
</dbReference>
<dbReference type="PIRSF" id="PIRSF002134">
    <property type="entry name" value="Ribosomal_S13"/>
    <property type="match status" value="1"/>
</dbReference>
<sequence length="126" mass="14232">MARVSGVDIPRDKRVEIALTYVFGIGRTLSQQTLAATGVNPNTRVRDLTEEQLVAIREYVDNNLKTEGDLRREIQADIRRKVEIGTYQGLRHRRGLPVRGQRTSTNARTRKGPRRAIAGKKKPGKK</sequence>
<name>A0ABW0V188_9ACTN</name>
<dbReference type="InterPro" id="IPR010979">
    <property type="entry name" value="Ribosomal_uS13-like_H2TH"/>
</dbReference>
<feature type="region of interest" description="Disordered" evidence="9">
    <location>
        <begin position="91"/>
        <end position="126"/>
    </location>
</feature>
<gene>
    <name evidence="7 10" type="primary">rpsM</name>
    <name evidence="10" type="ORF">ACFPZJ_31745</name>
</gene>
<evidence type="ECO:0000256" key="7">
    <source>
        <dbReference type="HAMAP-Rule" id="MF_01315"/>
    </source>
</evidence>
<dbReference type="InterPro" id="IPR018269">
    <property type="entry name" value="Ribosomal_uS13_CS"/>
</dbReference>
<evidence type="ECO:0000256" key="3">
    <source>
        <dbReference type="ARBA" id="ARBA00022884"/>
    </source>
</evidence>
<comment type="function">
    <text evidence="7">Located at the top of the head of the 30S subunit, it contacts several helices of the 16S rRNA. In the 70S ribosome it contacts the 23S rRNA (bridge B1a) and protein L5 of the 50S subunit (bridge B1b), connecting the 2 subunits; these bridges are implicated in subunit movement. Contacts the tRNAs in the A and P-sites.</text>
</comment>
<dbReference type="NCBIfam" id="TIGR03631">
    <property type="entry name" value="uS13_bact"/>
    <property type="match status" value="1"/>
</dbReference>
<dbReference type="PANTHER" id="PTHR10871">
    <property type="entry name" value="30S RIBOSOMAL PROTEIN S13/40S RIBOSOMAL PROTEIN S18"/>
    <property type="match status" value="1"/>
</dbReference>
<evidence type="ECO:0000256" key="6">
    <source>
        <dbReference type="ARBA" id="ARBA00035166"/>
    </source>
</evidence>
<dbReference type="Gene3D" id="1.10.8.50">
    <property type="match status" value="1"/>
</dbReference>
<evidence type="ECO:0000256" key="4">
    <source>
        <dbReference type="ARBA" id="ARBA00022980"/>
    </source>
</evidence>
<accession>A0ABW0V188</accession>
<dbReference type="SUPFAM" id="SSF46946">
    <property type="entry name" value="S13-like H2TH domain"/>
    <property type="match status" value="1"/>
</dbReference>
<proteinExistence type="inferred from homology"/>
<comment type="similarity">
    <text evidence="1 7 8">Belongs to the universal ribosomal protein uS13 family.</text>
</comment>
<dbReference type="InterPro" id="IPR001892">
    <property type="entry name" value="Ribosomal_uS13"/>
</dbReference>
<dbReference type="PROSITE" id="PS50159">
    <property type="entry name" value="RIBOSOMAL_S13_2"/>
    <property type="match status" value="1"/>
</dbReference>
<keyword evidence="5 7" id="KW-0687">Ribonucleoprotein</keyword>
<dbReference type="RefSeq" id="WP_381028827.1">
    <property type="nucleotide sequence ID" value="NZ_JBHSNY010000012.1"/>
</dbReference>
<keyword evidence="3 7" id="KW-0694">RNA-binding</keyword>
<evidence type="ECO:0000256" key="5">
    <source>
        <dbReference type="ARBA" id="ARBA00023274"/>
    </source>
</evidence>
<dbReference type="EMBL" id="JBHSNY010000012">
    <property type="protein sequence ID" value="MFC5638260.1"/>
    <property type="molecule type" value="Genomic_DNA"/>
</dbReference>
<keyword evidence="4 7" id="KW-0689">Ribosomal protein</keyword>
<dbReference type="PROSITE" id="PS00646">
    <property type="entry name" value="RIBOSOMAL_S13_1"/>
    <property type="match status" value="1"/>
</dbReference>
<feature type="compositionally biased region" description="Basic residues" evidence="9">
    <location>
        <begin position="108"/>
        <end position="126"/>
    </location>
</feature>
<comment type="subunit">
    <text evidence="7">Part of the 30S ribosomal subunit. Forms a loose heterodimer with protein S19. Forms two bridges to the 50S subunit in the 70S ribosome.</text>
</comment>
<evidence type="ECO:0000313" key="11">
    <source>
        <dbReference type="Proteomes" id="UP001596154"/>
    </source>
</evidence>
<evidence type="ECO:0000256" key="9">
    <source>
        <dbReference type="SAM" id="MobiDB-lite"/>
    </source>
</evidence>
<evidence type="ECO:0000256" key="2">
    <source>
        <dbReference type="ARBA" id="ARBA00022730"/>
    </source>
</evidence>
<dbReference type="InterPro" id="IPR027437">
    <property type="entry name" value="Rbsml_uS13_C"/>
</dbReference>
<dbReference type="PANTHER" id="PTHR10871:SF1">
    <property type="entry name" value="SMALL RIBOSOMAL SUBUNIT PROTEIN US13M"/>
    <property type="match status" value="1"/>
</dbReference>
<dbReference type="Gene3D" id="4.10.910.10">
    <property type="entry name" value="30s ribosomal protein s13, domain 2"/>
    <property type="match status" value="1"/>
</dbReference>
<reference evidence="11" key="1">
    <citation type="journal article" date="2019" name="Int. J. Syst. Evol. Microbiol.">
        <title>The Global Catalogue of Microorganisms (GCM) 10K type strain sequencing project: providing services to taxonomists for standard genome sequencing and annotation.</title>
        <authorList>
            <consortium name="The Broad Institute Genomics Platform"/>
            <consortium name="The Broad Institute Genome Sequencing Center for Infectious Disease"/>
            <person name="Wu L."/>
            <person name="Ma J."/>
        </authorList>
    </citation>
    <scope>NUCLEOTIDE SEQUENCE [LARGE SCALE GENOMIC DNA]</scope>
    <source>
        <strain evidence="11">CGMCC 4.7248</strain>
    </source>
</reference>
<evidence type="ECO:0000256" key="1">
    <source>
        <dbReference type="ARBA" id="ARBA00008080"/>
    </source>
</evidence>
<evidence type="ECO:0000256" key="8">
    <source>
        <dbReference type="RuleBase" id="RU003830"/>
    </source>
</evidence>
<comment type="caution">
    <text evidence="10">The sequence shown here is derived from an EMBL/GenBank/DDBJ whole genome shotgun (WGS) entry which is preliminary data.</text>
</comment>
<keyword evidence="2 7" id="KW-0699">rRNA-binding</keyword>
<dbReference type="HAMAP" id="MF_01315">
    <property type="entry name" value="Ribosomal_uS13"/>
    <property type="match status" value="1"/>
</dbReference>
<protein>
    <recommendedName>
        <fullName evidence="6 7">Small ribosomal subunit protein uS13</fullName>
    </recommendedName>
</protein>
<organism evidence="10 11">
    <name type="scientific">Streptomyces bullii</name>
    <dbReference type="NCBI Taxonomy" id="349910"/>
    <lineage>
        <taxon>Bacteria</taxon>
        <taxon>Bacillati</taxon>
        <taxon>Actinomycetota</taxon>
        <taxon>Actinomycetes</taxon>
        <taxon>Kitasatosporales</taxon>
        <taxon>Streptomycetaceae</taxon>
        <taxon>Streptomyces</taxon>
    </lineage>
</organism>
<keyword evidence="11" id="KW-1185">Reference proteome</keyword>
<dbReference type="GO" id="GO:0005840">
    <property type="term" value="C:ribosome"/>
    <property type="evidence" value="ECO:0007669"/>
    <property type="project" value="UniProtKB-KW"/>
</dbReference>